<evidence type="ECO:0000313" key="5">
    <source>
        <dbReference type="EMBL" id="SOJ57910.1"/>
    </source>
</evidence>
<reference evidence="5 6" key="1">
    <citation type="submission" date="2017-10" db="EMBL/GenBank/DDBJ databases">
        <authorList>
            <consortium name="Urmite Genomes"/>
        </authorList>
    </citation>
    <scope>NUCLEOTIDE SEQUENCE [LARGE SCALE GENOMIC DNA]</scope>
    <source>
        <strain evidence="5 6">FB-527</strain>
    </source>
</reference>
<dbReference type="PROSITE" id="PS51176">
    <property type="entry name" value="PDH_ADH"/>
    <property type="match status" value="1"/>
</dbReference>
<evidence type="ECO:0000313" key="6">
    <source>
        <dbReference type="Proteomes" id="UP000554965"/>
    </source>
</evidence>
<dbReference type="AlphaFoldDB" id="A0A7Z7IRH5"/>
<dbReference type="InterPro" id="IPR003099">
    <property type="entry name" value="Prephen_DH"/>
</dbReference>
<dbReference type="PANTHER" id="PTHR21363:SF0">
    <property type="entry name" value="PREPHENATE DEHYDROGENASE [NADP(+)]"/>
    <property type="match status" value="1"/>
</dbReference>
<sequence length="357" mass="36941">MLPWAPTLVADQAPGQRRAHPKAPRRPNCANLRTVTRAVVAPPVCVLGLGLIGGSIMRATAAGGREVFGYNRSVEGAQGAQAEGFDASTDLNKTLARAADTEALIVLAVPMPALPNLLAHISESARNCPLTDVTSVKSAVLDEVNTAGLLARFVGGHPMTGTAHSGWAAGHGGLFNRAPWVISVDDHVDPTVWSMVMDLALDCGAVVVPAKSDEHDAAAAAISHLPHLLAEALAITAAEVPLAFALAAGSFRDATRVAGTAPDLVRAMCEANSGQLLPAADRVIDLLSHARDSLANHGSVADLVDEGHAARTRYESFPRSDIVTVAIGAPDWRDQLAAAGRAGGVIRSALPSLDTPR</sequence>
<organism evidence="5 6">
    <name type="scientific">Mycobacterium simulans</name>
    <dbReference type="NCBI Taxonomy" id="627089"/>
    <lineage>
        <taxon>Bacteria</taxon>
        <taxon>Bacillati</taxon>
        <taxon>Actinomycetota</taxon>
        <taxon>Actinomycetes</taxon>
        <taxon>Mycobacteriales</taxon>
        <taxon>Mycobacteriaceae</taxon>
        <taxon>Mycobacterium</taxon>
    </lineage>
</organism>
<dbReference type="SUPFAM" id="SSF51735">
    <property type="entry name" value="NAD(P)-binding Rossmann-fold domains"/>
    <property type="match status" value="1"/>
</dbReference>
<dbReference type="InterPro" id="IPR046826">
    <property type="entry name" value="PDH_N"/>
</dbReference>
<evidence type="ECO:0000256" key="2">
    <source>
        <dbReference type="ARBA" id="ARBA00023002"/>
    </source>
</evidence>
<dbReference type="GO" id="GO:0070403">
    <property type="term" value="F:NAD+ binding"/>
    <property type="evidence" value="ECO:0007669"/>
    <property type="project" value="InterPro"/>
</dbReference>
<comment type="similarity">
    <text evidence="1">Belongs to the prephenate/arogenate dehydrogenase family.</text>
</comment>
<dbReference type="Gene3D" id="1.10.3660.10">
    <property type="entry name" value="6-phosphogluconate dehydrogenase C-terminal like domain"/>
    <property type="match status" value="1"/>
</dbReference>
<dbReference type="EC" id="1.3.1.12" evidence="5"/>
<dbReference type="GO" id="GO:0006571">
    <property type="term" value="P:tyrosine biosynthetic process"/>
    <property type="evidence" value="ECO:0007669"/>
    <property type="project" value="InterPro"/>
</dbReference>
<dbReference type="SUPFAM" id="SSF48179">
    <property type="entry name" value="6-phosphogluconate dehydrogenase C-terminal domain-like"/>
    <property type="match status" value="1"/>
</dbReference>
<gene>
    <name evidence="5" type="primary">tyrA</name>
    <name evidence="5" type="ORF">MSIMFB_05389</name>
</gene>
<accession>A0A7Z7IRH5</accession>
<comment type="caution">
    <text evidence="5">The sequence shown here is derived from an EMBL/GenBank/DDBJ whole genome shotgun (WGS) entry which is preliminary data.</text>
</comment>
<keyword evidence="6" id="KW-1185">Reference proteome</keyword>
<dbReference type="EMBL" id="OCTY01000002">
    <property type="protein sequence ID" value="SOJ57910.1"/>
    <property type="molecule type" value="Genomic_DNA"/>
</dbReference>
<dbReference type="InterPro" id="IPR046825">
    <property type="entry name" value="PDH_C"/>
</dbReference>
<dbReference type="PANTHER" id="PTHR21363">
    <property type="entry name" value="PREPHENATE DEHYDROGENASE"/>
    <property type="match status" value="1"/>
</dbReference>
<dbReference type="GO" id="GO:0008977">
    <property type="term" value="F:prephenate dehydrogenase (NAD+) activity"/>
    <property type="evidence" value="ECO:0007669"/>
    <property type="project" value="UniProtKB-EC"/>
</dbReference>
<keyword evidence="2 5" id="KW-0560">Oxidoreductase</keyword>
<dbReference type="GO" id="GO:0004665">
    <property type="term" value="F:prephenate dehydrogenase (NADP+) activity"/>
    <property type="evidence" value="ECO:0007669"/>
    <property type="project" value="InterPro"/>
</dbReference>
<protein>
    <submittedName>
        <fullName evidence="5">Prephenate dehydrogenase</fullName>
        <ecNumber evidence="5">1.3.1.12</ecNumber>
    </submittedName>
</protein>
<dbReference type="InterPro" id="IPR036291">
    <property type="entry name" value="NAD(P)-bd_dom_sf"/>
</dbReference>
<dbReference type="Gene3D" id="3.40.50.720">
    <property type="entry name" value="NAD(P)-binding Rossmann-like Domain"/>
    <property type="match status" value="1"/>
</dbReference>
<dbReference type="InterPro" id="IPR050812">
    <property type="entry name" value="Preph/Arog_dehydrog"/>
</dbReference>
<name>A0A7Z7IRH5_9MYCO</name>
<feature type="region of interest" description="Disordered" evidence="3">
    <location>
        <begin position="9"/>
        <end position="28"/>
    </location>
</feature>
<dbReference type="InterPro" id="IPR008927">
    <property type="entry name" value="6-PGluconate_DH-like_C_sf"/>
</dbReference>
<proteinExistence type="inferred from homology"/>
<dbReference type="Pfam" id="PF02153">
    <property type="entry name" value="PDH_N"/>
    <property type="match status" value="1"/>
</dbReference>
<dbReference type="NCBIfam" id="NF005108">
    <property type="entry name" value="PRK06545.1-6"/>
    <property type="match status" value="1"/>
</dbReference>
<evidence type="ECO:0000259" key="4">
    <source>
        <dbReference type="PROSITE" id="PS51176"/>
    </source>
</evidence>
<evidence type="ECO:0000256" key="1">
    <source>
        <dbReference type="ARBA" id="ARBA00007964"/>
    </source>
</evidence>
<evidence type="ECO:0000256" key="3">
    <source>
        <dbReference type="SAM" id="MobiDB-lite"/>
    </source>
</evidence>
<dbReference type="Proteomes" id="UP000554965">
    <property type="component" value="Unassembled WGS sequence"/>
</dbReference>
<feature type="domain" description="Prephenate/arogenate dehydrogenase" evidence="4">
    <location>
        <begin position="42"/>
        <end position="325"/>
    </location>
</feature>
<dbReference type="Pfam" id="PF20463">
    <property type="entry name" value="PDH_C"/>
    <property type="match status" value="1"/>
</dbReference>